<comment type="caution">
    <text evidence="1">The sequence shown here is derived from an EMBL/GenBank/DDBJ whole genome shotgun (WGS) entry which is preliminary data.</text>
</comment>
<dbReference type="EMBL" id="JAGGLP010000014">
    <property type="protein sequence ID" value="MBP2053128.1"/>
    <property type="molecule type" value="Genomic_DNA"/>
</dbReference>
<name>A0ABS4M0G8_9ACTN</name>
<proteinExistence type="predicted"/>
<sequence>MPTTPNIAANGVIIALLTAAPSGAGDREMDSRREPVRRTGAIQSIKDLPRVVQVPRPICHISTTSGRHVEPARSQCAPLARR</sequence>
<evidence type="ECO:0008006" key="3">
    <source>
        <dbReference type="Google" id="ProtNLM"/>
    </source>
</evidence>
<evidence type="ECO:0000313" key="1">
    <source>
        <dbReference type="EMBL" id="MBP2053128.1"/>
    </source>
</evidence>
<protein>
    <recommendedName>
        <fullName evidence="3">Secreted protein</fullName>
    </recommendedName>
</protein>
<evidence type="ECO:0000313" key="2">
    <source>
        <dbReference type="Proteomes" id="UP001519309"/>
    </source>
</evidence>
<accession>A0ABS4M0G8</accession>
<gene>
    <name evidence="1" type="ORF">J2Z21_006119</name>
</gene>
<dbReference type="Proteomes" id="UP001519309">
    <property type="component" value="Unassembled WGS sequence"/>
</dbReference>
<organism evidence="1 2">
    <name type="scientific">Streptomyces griseochromogenes</name>
    <dbReference type="NCBI Taxonomy" id="68214"/>
    <lineage>
        <taxon>Bacteria</taxon>
        <taxon>Bacillati</taxon>
        <taxon>Actinomycetota</taxon>
        <taxon>Actinomycetes</taxon>
        <taxon>Kitasatosporales</taxon>
        <taxon>Streptomycetaceae</taxon>
        <taxon>Streptomyces</taxon>
    </lineage>
</organism>
<reference evidence="1 2" key="1">
    <citation type="submission" date="2021-03" db="EMBL/GenBank/DDBJ databases">
        <title>Genomic Encyclopedia of Type Strains, Phase IV (KMG-IV): sequencing the most valuable type-strain genomes for metagenomic binning, comparative biology and taxonomic classification.</title>
        <authorList>
            <person name="Goeker M."/>
        </authorList>
    </citation>
    <scope>NUCLEOTIDE SEQUENCE [LARGE SCALE GENOMIC DNA]</scope>
    <source>
        <strain evidence="1 2">DSM 40499</strain>
    </source>
</reference>
<keyword evidence="2" id="KW-1185">Reference proteome</keyword>